<dbReference type="InterPro" id="IPR006423">
    <property type="entry name" value="Lipo_e_P4"/>
</dbReference>
<dbReference type="GO" id="GO:0009279">
    <property type="term" value="C:cell outer membrane"/>
    <property type="evidence" value="ECO:0007669"/>
    <property type="project" value="InterPro"/>
</dbReference>
<proteinExistence type="predicted"/>
<dbReference type="SUPFAM" id="SSF56784">
    <property type="entry name" value="HAD-like"/>
    <property type="match status" value="1"/>
</dbReference>
<dbReference type="RefSeq" id="WP_308349518.1">
    <property type="nucleotide sequence ID" value="NZ_CP129971.1"/>
</dbReference>
<dbReference type="InterPro" id="IPR023214">
    <property type="entry name" value="HAD_sf"/>
</dbReference>
<evidence type="ECO:0000256" key="1">
    <source>
        <dbReference type="ARBA" id="ARBA00022729"/>
    </source>
</evidence>
<dbReference type="NCBIfam" id="TIGR01533">
    <property type="entry name" value="lipo_e_P4"/>
    <property type="match status" value="1"/>
</dbReference>
<dbReference type="Gene3D" id="3.40.50.1000">
    <property type="entry name" value="HAD superfamily/HAD-like"/>
    <property type="match status" value="1"/>
</dbReference>
<protein>
    <submittedName>
        <fullName evidence="2">5'-nucleotidase, lipoprotein e(P4) family</fullName>
    </submittedName>
</protein>
<evidence type="ECO:0000313" key="2">
    <source>
        <dbReference type="EMBL" id="WMN11814.1"/>
    </source>
</evidence>
<dbReference type="PANTHER" id="PTHR31284:SF10">
    <property type="entry name" value="ACID PHOSPHATASE-LIKE PROTEIN"/>
    <property type="match status" value="1"/>
</dbReference>
<dbReference type="PROSITE" id="PS51257">
    <property type="entry name" value="PROKAR_LIPOPROTEIN"/>
    <property type="match status" value="1"/>
</dbReference>
<dbReference type="SFLD" id="SFLDS00003">
    <property type="entry name" value="Haloacid_Dehalogenase"/>
    <property type="match status" value="1"/>
</dbReference>
<dbReference type="InterPro" id="IPR036412">
    <property type="entry name" value="HAD-like_sf"/>
</dbReference>
<dbReference type="PIRSF" id="PIRSF019271">
    <property type="entry name" value="Acid_Ptase_C"/>
    <property type="match status" value="1"/>
</dbReference>
<dbReference type="InterPro" id="IPR005519">
    <property type="entry name" value="Acid_phosphat_B-like"/>
</dbReference>
<name>A0AA51NB81_9BACT</name>
<dbReference type="SFLD" id="SFLDG01125">
    <property type="entry name" value="C1.1:_Acid_Phosphatase_Like"/>
    <property type="match status" value="1"/>
</dbReference>
<dbReference type="EMBL" id="CP129971">
    <property type="protein sequence ID" value="WMN11814.1"/>
    <property type="molecule type" value="Genomic_DNA"/>
</dbReference>
<dbReference type="Pfam" id="PF03767">
    <property type="entry name" value="Acid_phosphat_B"/>
    <property type="match status" value="1"/>
</dbReference>
<reference evidence="2 3" key="1">
    <citation type="submission" date="2023-08" db="EMBL/GenBank/DDBJ databases">
        <title>Comparative genomics and taxonomic characterization of three novel marine species of genus Marivirga.</title>
        <authorList>
            <person name="Muhammad N."/>
            <person name="Kim S.-G."/>
        </authorList>
    </citation>
    <scope>NUCLEOTIDE SEQUENCE [LARGE SCALE GENOMIC DNA]</scope>
    <source>
        <strain evidence="2 3">BDSF4-3</strain>
    </source>
</reference>
<organism evidence="2 3">
    <name type="scientific">Marivirga salinarum</name>
    <dbReference type="NCBI Taxonomy" id="3059078"/>
    <lineage>
        <taxon>Bacteria</taxon>
        <taxon>Pseudomonadati</taxon>
        <taxon>Bacteroidota</taxon>
        <taxon>Cytophagia</taxon>
        <taxon>Cytophagales</taxon>
        <taxon>Marivirgaceae</taxon>
        <taxon>Marivirga</taxon>
    </lineage>
</organism>
<evidence type="ECO:0000313" key="3">
    <source>
        <dbReference type="Proteomes" id="UP001230496"/>
    </source>
</evidence>
<sequence>MRSLIIIISVMTISACQQISQEKTSSADEKLSMQLGNATVWFQQSAEMEASFLQAYDKGKMLLKIKMDTLSNSGLKPAVVLDLDETVLDNSPYEARLFLEGENYGSESWENWCKEAQADALPGAVDFLNFADSLGLKIFYISNRKIGVFEPTLKNLKILKLPQAEKDHLLLRTTKSDKTERRVMVKADHQILLYVGDNLTDYSQKFAERDSVLGKDLVKKHQKELLHNFIMLPNPMYGEWESAVYGNDFSKTAKEKLDLRQKVLDTKL</sequence>
<dbReference type="PANTHER" id="PTHR31284">
    <property type="entry name" value="ACID PHOSPHATASE-LIKE PROTEIN"/>
    <property type="match status" value="1"/>
</dbReference>
<dbReference type="Proteomes" id="UP001230496">
    <property type="component" value="Chromosome"/>
</dbReference>
<keyword evidence="1" id="KW-0732">Signal</keyword>
<accession>A0AA51NB81</accession>
<gene>
    <name evidence="2" type="ORF">QYS49_39645</name>
</gene>
<keyword evidence="3" id="KW-1185">Reference proteome</keyword>
<dbReference type="AlphaFoldDB" id="A0AA51NB81"/>
<dbReference type="KEGG" id="msaa:QYS49_39645"/>
<keyword evidence="2" id="KW-0449">Lipoprotein</keyword>